<evidence type="ECO:0000259" key="10">
    <source>
        <dbReference type="Pfam" id="PF02670"/>
    </source>
</evidence>
<dbReference type="InterPro" id="IPR003821">
    <property type="entry name" value="DXP_reductoisomerase"/>
</dbReference>
<dbReference type="Pfam" id="PF13288">
    <property type="entry name" value="DXPR_C"/>
    <property type="match status" value="1"/>
</dbReference>
<dbReference type="GO" id="GO:0051484">
    <property type="term" value="P:isopentenyl diphosphate biosynthetic process, methylerythritol 4-phosphate pathway involved in terpenoid biosynthetic process"/>
    <property type="evidence" value="ECO:0007669"/>
    <property type="project" value="UniProtKB-ARBA"/>
</dbReference>
<keyword evidence="13" id="KW-0413">Isomerase</keyword>
<feature type="binding site" evidence="9">
    <location>
        <position position="145"/>
    </location>
    <ligand>
        <name>1-deoxy-D-xylulose 5-phosphate</name>
        <dbReference type="ChEBI" id="CHEBI:57792"/>
    </ligand>
</feature>
<protein>
    <recommendedName>
        <fullName evidence="9">1-deoxy-D-xylulose 5-phosphate reductoisomerase</fullName>
        <shortName evidence="9">DXP reductoisomerase</shortName>
        <ecNumber evidence="9">1.1.1.267</ecNumber>
    </recommendedName>
    <alternativeName>
        <fullName evidence="9">1-deoxyxylulose-5-phosphate reductoisomerase</fullName>
    </alternativeName>
    <alternativeName>
        <fullName evidence="9">2-C-methyl-D-erythritol 4-phosphate synthase</fullName>
    </alternativeName>
</protein>
<dbReference type="PIRSF" id="PIRSF006205">
    <property type="entry name" value="Dxp_reductismrs"/>
    <property type="match status" value="1"/>
</dbReference>
<dbReference type="PANTHER" id="PTHR30525:SF0">
    <property type="entry name" value="1-DEOXY-D-XYLULOSE 5-PHOSPHATE REDUCTOISOMERASE, CHLOROPLASTIC"/>
    <property type="match status" value="1"/>
</dbReference>
<evidence type="ECO:0000256" key="4">
    <source>
        <dbReference type="ARBA" id="ARBA00022857"/>
    </source>
</evidence>
<comment type="pathway">
    <text evidence="1 9">Isoprenoid biosynthesis; isopentenyl diphosphate biosynthesis via DXP pathway; isopentenyl diphosphate from 1-deoxy-D-xylulose 5-phosphate: step 1/6.</text>
</comment>
<feature type="binding site" evidence="9">
    <location>
        <position position="38"/>
    </location>
    <ligand>
        <name>NADPH</name>
        <dbReference type="ChEBI" id="CHEBI:57783"/>
    </ligand>
</feature>
<feature type="binding site" evidence="9">
    <location>
        <position position="118"/>
    </location>
    <ligand>
        <name>NADPH</name>
        <dbReference type="ChEBI" id="CHEBI:57783"/>
    </ligand>
</feature>
<feature type="binding site" evidence="9">
    <location>
        <position position="192"/>
    </location>
    <ligand>
        <name>1-deoxy-D-xylulose 5-phosphate</name>
        <dbReference type="ChEBI" id="CHEBI:57792"/>
    </ligand>
</feature>
<proteinExistence type="inferred from homology"/>
<evidence type="ECO:0000313" key="13">
    <source>
        <dbReference type="EMBL" id="PIQ72400.1"/>
    </source>
</evidence>
<feature type="binding site" evidence="9">
    <location>
        <position position="198"/>
    </location>
    <ligand>
        <name>NADPH</name>
        <dbReference type="ChEBI" id="CHEBI:57783"/>
    </ligand>
</feature>
<evidence type="ECO:0000256" key="8">
    <source>
        <dbReference type="ARBA" id="ARBA00048543"/>
    </source>
</evidence>
<feature type="binding site" evidence="9">
    <location>
        <position position="13"/>
    </location>
    <ligand>
        <name>NADPH</name>
        <dbReference type="ChEBI" id="CHEBI:57783"/>
    </ligand>
</feature>
<dbReference type="Pfam" id="PF02670">
    <property type="entry name" value="DXP_reductoisom"/>
    <property type="match status" value="1"/>
</dbReference>
<dbReference type="InterPro" id="IPR026877">
    <property type="entry name" value="DXPR_C"/>
</dbReference>
<sequence length="377" mass="42642">MKKILILGSTGSIGKQTLEVVRQNKKHFQVVGLVCRNNIDLLKEQIKEFKPSYAGIYDEKINLREKNIKIFYGEEEILRLIKLINCDIVVIAISGAAGLQPAFAAIKSNKNVALATKEVMVLAGGLIKEELKKRPKVKLFPIDSEHSAIWQSLRAGNKGEVEKIILTCSGGPFRGKKIKDLETVNFKQALNHPNWKMGNKITIDSATLMNKGLELIEAKWLFDIPIEKIEIIVHPQSIFHSAVLFQDGSIIGQFGLPDMRIPIQYALSYPKRLKNNLPRISLTEFKSLTFEKPDLKTFTCLKLAYDAIKISGTMPTVLNAADEVAVELFLKEKIKFLDIPKIIFQAMNKHKTIKNPDLSEILLVDKLTRKMIYENYQ</sequence>
<feature type="binding site" evidence="9">
    <location>
        <position position="205"/>
    </location>
    <ligand>
        <name>1-deoxy-D-xylulose 5-phosphate</name>
        <dbReference type="ChEBI" id="CHEBI:57792"/>
    </ligand>
</feature>
<dbReference type="EC" id="1.1.1.267" evidence="9"/>
<dbReference type="InterPro" id="IPR013512">
    <property type="entry name" value="DXP_reductoisomerase_N"/>
</dbReference>
<gene>
    <name evidence="9" type="primary">dxr</name>
    <name evidence="13" type="ORF">COV86_03190</name>
</gene>
<dbReference type="NCBIfam" id="NF009114">
    <property type="entry name" value="PRK12464.1"/>
    <property type="match status" value="1"/>
</dbReference>
<evidence type="ECO:0000313" key="14">
    <source>
        <dbReference type="Proteomes" id="UP000229570"/>
    </source>
</evidence>
<comment type="cofactor">
    <cofactor evidence="9">
        <name>Mg(2+)</name>
        <dbReference type="ChEBI" id="CHEBI:18420"/>
    </cofactor>
    <cofactor evidence="9">
        <name>Mn(2+)</name>
        <dbReference type="ChEBI" id="CHEBI:29035"/>
    </cofactor>
</comment>
<feature type="domain" description="DXP reductoisomerase C-terminal" evidence="12">
    <location>
        <begin position="255"/>
        <end position="370"/>
    </location>
</feature>
<organism evidence="13 14">
    <name type="scientific">Candidatus Roizmanbacteria bacterium CG11_big_fil_rev_8_21_14_0_20_35_14</name>
    <dbReference type="NCBI Taxonomy" id="1974855"/>
    <lineage>
        <taxon>Bacteria</taxon>
        <taxon>Candidatus Roizmaniibacteriota</taxon>
    </lineage>
</organism>
<feature type="binding site" evidence="9">
    <location>
        <position position="12"/>
    </location>
    <ligand>
        <name>NADPH</name>
        <dbReference type="ChEBI" id="CHEBI:57783"/>
    </ligand>
</feature>
<evidence type="ECO:0000256" key="2">
    <source>
        <dbReference type="ARBA" id="ARBA00006825"/>
    </source>
</evidence>
<dbReference type="NCBIfam" id="TIGR00243">
    <property type="entry name" value="Dxr"/>
    <property type="match status" value="1"/>
</dbReference>
<comment type="caution">
    <text evidence="13">The sequence shown here is derived from an EMBL/GenBank/DDBJ whole genome shotgun (WGS) entry which is preliminary data.</text>
</comment>
<dbReference type="UniPathway" id="UPA00056">
    <property type="reaction ID" value="UER00092"/>
</dbReference>
<dbReference type="InterPro" id="IPR036291">
    <property type="entry name" value="NAD(P)-bd_dom_sf"/>
</dbReference>
<keyword evidence="4 9" id="KW-0521">NADP</keyword>
<dbReference type="SUPFAM" id="SSF51735">
    <property type="entry name" value="NAD(P)-binding Rossmann-fold domains"/>
    <property type="match status" value="1"/>
</dbReference>
<feature type="binding site" evidence="9">
    <location>
        <position position="10"/>
    </location>
    <ligand>
        <name>NADPH</name>
        <dbReference type="ChEBI" id="CHEBI:57783"/>
    </ligand>
</feature>
<dbReference type="SUPFAM" id="SSF69055">
    <property type="entry name" value="1-deoxy-D-xylulose-5-phosphate reductoisomerase, C-terminal domain"/>
    <property type="match status" value="1"/>
</dbReference>
<dbReference type="HAMAP" id="MF_00183">
    <property type="entry name" value="DXP_reductoisom"/>
    <property type="match status" value="1"/>
</dbReference>
<evidence type="ECO:0000256" key="5">
    <source>
        <dbReference type="ARBA" id="ARBA00023002"/>
    </source>
</evidence>
<dbReference type="GO" id="GO:0070402">
    <property type="term" value="F:NADPH binding"/>
    <property type="evidence" value="ECO:0007669"/>
    <property type="project" value="InterPro"/>
</dbReference>
<dbReference type="Gene3D" id="1.10.1740.10">
    <property type="match status" value="1"/>
</dbReference>
<feature type="binding site" evidence="9">
    <location>
        <position position="169"/>
    </location>
    <ligand>
        <name>1-deoxy-D-xylulose 5-phosphate</name>
        <dbReference type="ChEBI" id="CHEBI:57792"/>
    </ligand>
</feature>
<dbReference type="GO" id="GO:0030604">
    <property type="term" value="F:1-deoxy-D-xylulose-5-phosphate reductoisomerase activity"/>
    <property type="evidence" value="ECO:0007669"/>
    <property type="project" value="UniProtKB-UniRule"/>
</dbReference>
<feature type="binding site" evidence="9">
    <location>
        <position position="214"/>
    </location>
    <ligand>
        <name>Mn(2+)</name>
        <dbReference type="ChEBI" id="CHEBI:29035"/>
    </ligand>
</feature>
<evidence type="ECO:0000259" key="12">
    <source>
        <dbReference type="Pfam" id="PF13288"/>
    </source>
</evidence>
<comment type="catalytic activity">
    <reaction evidence="8">
        <text>2-C-methyl-D-erythritol 4-phosphate + NADP(+) = 1-deoxy-D-xylulose 5-phosphate + NADPH + H(+)</text>
        <dbReference type="Rhea" id="RHEA:13717"/>
        <dbReference type="ChEBI" id="CHEBI:15378"/>
        <dbReference type="ChEBI" id="CHEBI:57783"/>
        <dbReference type="ChEBI" id="CHEBI:57792"/>
        <dbReference type="ChEBI" id="CHEBI:58262"/>
        <dbReference type="ChEBI" id="CHEBI:58349"/>
        <dbReference type="EC" id="1.1.1.267"/>
    </reaction>
    <physiologicalReaction direction="right-to-left" evidence="8">
        <dbReference type="Rhea" id="RHEA:13719"/>
    </physiologicalReaction>
</comment>
<comment type="similarity">
    <text evidence="2 9">Belongs to the DXR family.</text>
</comment>
<feature type="binding site" evidence="9">
    <location>
        <position position="11"/>
    </location>
    <ligand>
        <name>NADPH</name>
        <dbReference type="ChEBI" id="CHEBI:57783"/>
    </ligand>
</feature>
<evidence type="ECO:0000256" key="6">
    <source>
        <dbReference type="ARBA" id="ARBA00023211"/>
    </source>
</evidence>
<keyword evidence="7 9" id="KW-0414">Isoprene biosynthesis</keyword>
<comment type="caution">
    <text evidence="9">Lacks conserved residue(s) required for the propagation of feature annotation.</text>
</comment>
<comment type="function">
    <text evidence="9">Catalyzes the NADPH-dependent rearrangement and reduction of 1-deoxy-D-xylulose-5-phosphate (DXP) to 2-C-methyl-D-erythritol 4-phosphate (MEP).</text>
</comment>
<keyword evidence="5 9" id="KW-0560">Oxidoreductase</keyword>
<feature type="binding site" evidence="9">
    <location>
        <position position="143"/>
    </location>
    <ligand>
        <name>Mn(2+)</name>
        <dbReference type="ChEBI" id="CHEBI:29035"/>
    </ligand>
</feature>
<dbReference type="GO" id="GO:0030145">
    <property type="term" value="F:manganese ion binding"/>
    <property type="evidence" value="ECO:0007669"/>
    <property type="project" value="TreeGrafter"/>
</dbReference>
<dbReference type="FunFam" id="3.40.50.720:FF:000045">
    <property type="entry name" value="1-deoxy-D-xylulose 5-phosphate reductoisomerase"/>
    <property type="match status" value="1"/>
</dbReference>
<evidence type="ECO:0000259" key="11">
    <source>
        <dbReference type="Pfam" id="PF08436"/>
    </source>
</evidence>
<evidence type="ECO:0000256" key="7">
    <source>
        <dbReference type="ARBA" id="ARBA00023229"/>
    </source>
</evidence>
<accession>A0A2H0KMA2</accession>
<feature type="domain" description="1-deoxy-D-xylulose 5-phosphate reductoisomerase N-terminal" evidence="10">
    <location>
        <begin position="4"/>
        <end position="124"/>
    </location>
</feature>
<feature type="binding site" evidence="9">
    <location>
        <position position="214"/>
    </location>
    <ligand>
        <name>1-deoxy-D-xylulose 5-phosphate</name>
        <dbReference type="ChEBI" id="CHEBI:57792"/>
    </ligand>
</feature>
<feature type="binding site" evidence="9">
    <location>
        <position position="117"/>
    </location>
    <ligand>
        <name>1-deoxy-D-xylulose 5-phosphate</name>
        <dbReference type="ChEBI" id="CHEBI:57792"/>
    </ligand>
</feature>
<dbReference type="EMBL" id="PCVL01000044">
    <property type="protein sequence ID" value="PIQ72400.1"/>
    <property type="molecule type" value="Genomic_DNA"/>
</dbReference>
<dbReference type="Proteomes" id="UP000229570">
    <property type="component" value="Unassembled WGS sequence"/>
</dbReference>
<reference evidence="13 14" key="1">
    <citation type="submission" date="2017-09" db="EMBL/GenBank/DDBJ databases">
        <title>Depth-based differentiation of microbial function through sediment-hosted aquifers and enrichment of novel symbionts in the deep terrestrial subsurface.</title>
        <authorList>
            <person name="Probst A.J."/>
            <person name="Ladd B."/>
            <person name="Jarett J.K."/>
            <person name="Geller-Mcgrath D.E."/>
            <person name="Sieber C.M."/>
            <person name="Emerson J.B."/>
            <person name="Anantharaman K."/>
            <person name="Thomas B.C."/>
            <person name="Malmstrom R."/>
            <person name="Stieglmeier M."/>
            <person name="Klingl A."/>
            <person name="Woyke T."/>
            <person name="Ryan C.M."/>
            <person name="Banfield J.F."/>
        </authorList>
    </citation>
    <scope>NUCLEOTIDE SEQUENCE [LARGE SCALE GENOMIC DNA]</scope>
    <source>
        <strain evidence="13">CG11_big_fil_rev_8_21_14_0_20_35_14</strain>
    </source>
</reference>
<dbReference type="AlphaFoldDB" id="A0A2H0KMA2"/>
<evidence type="ECO:0000256" key="3">
    <source>
        <dbReference type="ARBA" id="ARBA00022723"/>
    </source>
</evidence>
<dbReference type="InterPro" id="IPR036169">
    <property type="entry name" value="DXPR_C_sf"/>
</dbReference>
<feature type="binding site" evidence="9">
    <location>
        <position position="144"/>
    </location>
    <ligand>
        <name>1-deoxy-D-xylulose 5-phosphate</name>
        <dbReference type="ChEBI" id="CHEBI:57792"/>
    </ligand>
</feature>
<keyword evidence="6 9" id="KW-0464">Manganese</keyword>
<feature type="domain" description="1-deoxy-D-xylulose 5-phosphate reductoisomerase C-terminal" evidence="11">
    <location>
        <begin position="139"/>
        <end position="222"/>
    </location>
</feature>
<keyword evidence="3 9" id="KW-0479">Metal-binding</keyword>
<dbReference type="Pfam" id="PF08436">
    <property type="entry name" value="DXP_redisom_C"/>
    <property type="match status" value="1"/>
</dbReference>
<feature type="binding site" evidence="9">
    <location>
        <position position="210"/>
    </location>
    <ligand>
        <name>1-deoxy-D-xylulose 5-phosphate</name>
        <dbReference type="ChEBI" id="CHEBI:57792"/>
    </ligand>
</feature>
<feature type="binding site" evidence="9">
    <location>
        <position position="211"/>
    </location>
    <ligand>
        <name>1-deoxy-D-xylulose 5-phosphate</name>
        <dbReference type="ChEBI" id="CHEBI:57792"/>
    </ligand>
</feature>
<feature type="binding site" evidence="9">
    <location>
        <position position="145"/>
    </location>
    <ligand>
        <name>Mn(2+)</name>
        <dbReference type="ChEBI" id="CHEBI:29035"/>
    </ligand>
</feature>
<evidence type="ECO:0000256" key="9">
    <source>
        <dbReference type="HAMAP-Rule" id="MF_00183"/>
    </source>
</evidence>
<keyword evidence="9" id="KW-0460">Magnesium</keyword>
<dbReference type="Gene3D" id="3.40.50.720">
    <property type="entry name" value="NAD(P)-binding Rossmann-like Domain"/>
    <property type="match status" value="1"/>
</dbReference>
<dbReference type="PANTHER" id="PTHR30525">
    <property type="entry name" value="1-DEOXY-D-XYLULOSE 5-PHOSPHATE REDUCTOISOMERASE"/>
    <property type="match status" value="1"/>
</dbReference>
<dbReference type="SUPFAM" id="SSF55347">
    <property type="entry name" value="Glyceraldehyde-3-phosphate dehydrogenase-like, C-terminal domain"/>
    <property type="match status" value="1"/>
</dbReference>
<dbReference type="GO" id="GO:0016853">
    <property type="term" value="F:isomerase activity"/>
    <property type="evidence" value="ECO:0007669"/>
    <property type="project" value="UniProtKB-KW"/>
</dbReference>
<dbReference type="InterPro" id="IPR013644">
    <property type="entry name" value="DXP_reductoisomerase_C"/>
</dbReference>
<name>A0A2H0KMA2_9BACT</name>
<evidence type="ECO:0000256" key="1">
    <source>
        <dbReference type="ARBA" id="ARBA00005094"/>
    </source>
</evidence>